<comment type="similarity">
    <text evidence="1">Belongs to the lcsJ thioesterase family.</text>
</comment>
<dbReference type="InterPro" id="IPR051490">
    <property type="entry name" value="THEM6_lcsJ_thioesterase"/>
</dbReference>
<evidence type="ECO:0000256" key="2">
    <source>
        <dbReference type="SAM" id="Phobius"/>
    </source>
</evidence>
<dbReference type="Proteomes" id="UP000799778">
    <property type="component" value="Unassembled WGS sequence"/>
</dbReference>
<dbReference type="PANTHER" id="PTHR12475">
    <property type="match status" value="1"/>
</dbReference>
<sequence length="277" mass="32057">MDWTTLLPGSKLVKILLVVFAIFNVKNLPFIWHYRIFRTIYARINVKPRRHADPNCLFLPAITTSHAPLLEIDFNMHKSNSTYLTDADNARINCALFLMGDELALTPWSTKPRLVLGGTQCAFRKEIKAYKSYEMWTRLIAWDDKWLYAITHFVEKGKFKPVSYLHIENEEELEPLLALSAEQKAEHAETNRKAVFASVATRAVFKQGWQTVKPEEMFRRAGLLPDDEEGRERIEGIRKRNLAIFEAEGNSWDSLHATFFDETSLALARYTDLFTRG</sequence>
<protein>
    <recommendedName>
        <fullName evidence="5">Capsule polysaccharide biosynthesis protein</fullName>
    </recommendedName>
</protein>
<dbReference type="InterPro" id="IPR029069">
    <property type="entry name" value="HotDog_dom_sf"/>
</dbReference>
<dbReference type="AlphaFoldDB" id="A0A6A5Y5B3"/>
<dbReference type="OrthoDB" id="265761at2759"/>
<evidence type="ECO:0000256" key="1">
    <source>
        <dbReference type="ARBA" id="ARBA00038476"/>
    </source>
</evidence>
<dbReference type="RefSeq" id="XP_033388309.1">
    <property type="nucleotide sequence ID" value="XM_033527251.1"/>
</dbReference>
<evidence type="ECO:0008006" key="5">
    <source>
        <dbReference type="Google" id="ProtNLM"/>
    </source>
</evidence>
<accession>A0A6A5Y5B3</accession>
<reference evidence="3" key="1">
    <citation type="journal article" date="2020" name="Stud. Mycol.">
        <title>101 Dothideomycetes genomes: a test case for predicting lifestyles and emergence of pathogens.</title>
        <authorList>
            <person name="Haridas S."/>
            <person name="Albert R."/>
            <person name="Binder M."/>
            <person name="Bloem J."/>
            <person name="Labutti K."/>
            <person name="Salamov A."/>
            <person name="Andreopoulos B."/>
            <person name="Baker S."/>
            <person name="Barry K."/>
            <person name="Bills G."/>
            <person name="Bluhm B."/>
            <person name="Cannon C."/>
            <person name="Castanera R."/>
            <person name="Culley D."/>
            <person name="Daum C."/>
            <person name="Ezra D."/>
            <person name="Gonzalez J."/>
            <person name="Henrissat B."/>
            <person name="Kuo A."/>
            <person name="Liang C."/>
            <person name="Lipzen A."/>
            <person name="Lutzoni F."/>
            <person name="Magnuson J."/>
            <person name="Mondo S."/>
            <person name="Nolan M."/>
            <person name="Ohm R."/>
            <person name="Pangilinan J."/>
            <person name="Park H.-J."/>
            <person name="Ramirez L."/>
            <person name="Alfaro M."/>
            <person name="Sun H."/>
            <person name="Tritt A."/>
            <person name="Yoshinaga Y."/>
            <person name="Zwiers L.-H."/>
            <person name="Turgeon B."/>
            <person name="Goodwin S."/>
            <person name="Spatafora J."/>
            <person name="Crous P."/>
            <person name="Grigoriev I."/>
        </authorList>
    </citation>
    <scope>NUCLEOTIDE SEQUENCE</scope>
    <source>
        <strain evidence="3">CBS 175.79</strain>
    </source>
</reference>
<keyword evidence="4" id="KW-1185">Reference proteome</keyword>
<gene>
    <name evidence="3" type="ORF">BU24DRAFT_419575</name>
</gene>
<dbReference type="PANTHER" id="PTHR12475:SF4">
    <property type="entry name" value="PROTEIN THEM6"/>
    <property type="match status" value="1"/>
</dbReference>
<evidence type="ECO:0000313" key="3">
    <source>
        <dbReference type="EMBL" id="KAF2019970.1"/>
    </source>
</evidence>
<name>A0A6A5Y5B3_9PLEO</name>
<evidence type="ECO:0000313" key="4">
    <source>
        <dbReference type="Proteomes" id="UP000799778"/>
    </source>
</evidence>
<keyword evidence="2" id="KW-0812">Transmembrane</keyword>
<keyword evidence="2" id="KW-1133">Transmembrane helix</keyword>
<organism evidence="3 4">
    <name type="scientific">Aaosphaeria arxii CBS 175.79</name>
    <dbReference type="NCBI Taxonomy" id="1450172"/>
    <lineage>
        <taxon>Eukaryota</taxon>
        <taxon>Fungi</taxon>
        <taxon>Dikarya</taxon>
        <taxon>Ascomycota</taxon>
        <taxon>Pezizomycotina</taxon>
        <taxon>Dothideomycetes</taxon>
        <taxon>Pleosporomycetidae</taxon>
        <taxon>Pleosporales</taxon>
        <taxon>Pleosporales incertae sedis</taxon>
        <taxon>Aaosphaeria</taxon>
    </lineage>
</organism>
<dbReference type="GeneID" id="54284648"/>
<dbReference type="Pfam" id="PF13279">
    <property type="entry name" value="4HBT_2"/>
    <property type="match status" value="1"/>
</dbReference>
<dbReference type="EMBL" id="ML978067">
    <property type="protein sequence ID" value="KAF2019970.1"/>
    <property type="molecule type" value="Genomic_DNA"/>
</dbReference>
<proteinExistence type="inferred from homology"/>
<feature type="transmembrane region" description="Helical" evidence="2">
    <location>
        <begin position="12"/>
        <end position="34"/>
    </location>
</feature>
<keyword evidence="2" id="KW-0472">Membrane</keyword>
<dbReference type="SUPFAM" id="SSF54637">
    <property type="entry name" value="Thioesterase/thiol ester dehydrase-isomerase"/>
    <property type="match status" value="1"/>
</dbReference>